<dbReference type="SMART" id="SM00173">
    <property type="entry name" value="RAS"/>
    <property type="match status" value="1"/>
</dbReference>
<proteinExistence type="inferred from homology"/>
<evidence type="ECO:0000256" key="3">
    <source>
        <dbReference type="ARBA" id="ARBA00023134"/>
    </source>
</evidence>
<protein>
    <recommendedName>
        <fullName evidence="6">Ras-related protein Rab</fullName>
    </recommendedName>
</protein>
<keyword evidence="4 6" id="KW-0449">Lipoprotein</keyword>
<dbReference type="PROSITE" id="PS51419">
    <property type="entry name" value="RAB"/>
    <property type="match status" value="1"/>
</dbReference>
<sequence>MINSSETVVLSEDSDSHFSTSTEMSMKSNRSGEYTFKILVIGDICTGKTSIIRRYVHNLFSSQYQATIGVDFAMKIFHCSNSSTARLQFWDIAGQERFSSMTRVYYRGAAGAIIVFDVSRASTLDGVTRWKKDLDSKCRLSNGMPIPAVLLANKSDLLKHYATEQLSKLDSFCAKHGFVGWFATSAKLSTGIAEAVSNLCEHMIMVEMNGNFEIPVNESQLAAVDNIFYLLYNNEDEEEEQSYRKPTGT</sequence>
<dbReference type="InterPro" id="IPR001806">
    <property type="entry name" value="Small_GTPase"/>
</dbReference>
<evidence type="ECO:0000256" key="4">
    <source>
        <dbReference type="ARBA" id="ARBA00023288"/>
    </source>
</evidence>
<dbReference type="SUPFAM" id="SSF52540">
    <property type="entry name" value="P-loop containing nucleoside triphosphate hydrolases"/>
    <property type="match status" value="1"/>
</dbReference>
<dbReference type="SMART" id="SM00174">
    <property type="entry name" value="RHO"/>
    <property type="match status" value="1"/>
</dbReference>
<gene>
    <name evidence="8" type="ORF">TSPI_06889</name>
</gene>
<evidence type="ECO:0000313" key="9">
    <source>
        <dbReference type="Proteomes" id="UP001558632"/>
    </source>
</evidence>
<feature type="region of interest" description="Disordered" evidence="7">
    <location>
        <begin position="1"/>
        <end position="24"/>
    </location>
</feature>
<evidence type="ECO:0000256" key="6">
    <source>
        <dbReference type="RuleBase" id="RU367128"/>
    </source>
</evidence>
<dbReference type="Proteomes" id="UP001558632">
    <property type="component" value="Unassembled WGS sequence"/>
</dbReference>
<keyword evidence="3 6" id="KW-0342">GTP-binding</keyword>
<dbReference type="InterPro" id="IPR005225">
    <property type="entry name" value="Small_GTP-bd"/>
</dbReference>
<dbReference type="Gene3D" id="3.40.50.300">
    <property type="entry name" value="P-loop containing nucleotide triphosphate hydrolases"/>
    <property type="match status" value="1"/>
</dbReference>
<comment type="similarity">
    <text evidence="1 6">Belongs to the small GTPase superfamily. Rab family.</text>
</comment>
<evidence type="ECO:0000256" key="5">
    <source>
        <dbReference type="ARBA" id="ARBA00023289"/>
    </source>
</evidence>
<accession>A0ABR3K1N6</accession>
<dbReference type="InterPro" id="IPR027417">
    <property type="entry name" value="P-loop_NTPase"/>
</dbReference>
<dbReference type="NCBIfam" id="TIGR00231">
    <property type="entry name" value="small_GTP"/>
    <property type="match status" value="1"/>
</dbReference>
<dbReference type="CDD" id="cd04107">
    <property type="entry name" value="Rab32_Rab38"/>
    <property type="match status" value="1"/>
</dbReference>
<keyword evidence="6" id="KW-0472">Membrane</keyword>
<dbReference type="PANTHER" id="PTHR47981:SF39">
    <property type="entry name" value="RAS-RELATED PROTEIN RAB"/>
    <property type="match status" value="1"/>
</dbReference>
<dbReference type="PRINTS" id="PR00449">
    <property type="entry name" value="RASTRNSFRMNG"/>
</dbReference>
<comment type="function">
    <text evidence="6">The small GTPases Rab are key regulators in vesicle trafficking.</text>
</comment>
<dbReference type="Pfam" id="PF00071">
    <property type="entry name" value="Ras"/>
    <property type="match status" value="1"/>
</dbReference>
<dbReference type="PROSITE" id="PS51421">
    <property type="entry name" value="RAS"/>
    <property type="match status" value="1"/>
</dbReference>
<evidence type="ECO:0000313" key="8">
    <source>
        <dbReference type="EMBL" id="KAL1227599.1"/>
    </source>
</evidence>
<name>A0ABR3K1N6_TRISP</name>
<evidence type="ECO:0000256" key="1">
    <source>
        <dbReference type="ARBA" id="ARBA00006270"/>
    </source>
</evidence>
<keyword evidence="9" id="KW-1185">Reference proteome</keyword>
<organism evidence="8 9">
    <name type="scientific">Trichinella spiralis</name>
    <name type="common">Trichina worm</name>
    <dbReference type="NCBI Taxonomy" id="6334"/>
    <lineage>
        <taxon>Eukaryota</taxon>
        <taxon>Metazoa</taxon>
        <taxon>Ecdysozoa</taxon>
        <taxon>Nematoda</taxon>
        <taxon>Enoplea</taxon>
        <taxon>Dorylaimia</taxon>
        <taxon>Trichinellida</taxon>
        <taxon>Trichinellidae</taxon>
        <taxon>Trichinella</taxon>
    </lineage>
</organism>
<comment type="subcellular location">
    <subcellularLocation>
        <location evidence="6">Membrane</location>
        <topology evidence="6">Lipid-anchor</topology>
    </subcellularLocation>
</comment>
<dbReference type="PANTHER" id="PTHR47981">
    <property type="entry name" value="RAB FAMILY"/>
    <property type="match status" value="1"/>
</dbReference>
<keyword evidence="5 6" id="KW-0636">Prenylation</keyword>
<evidence type="ECO:0000256" key="7">
    <source>
        <dbReference type="SAM" id="MobiDB-lite"/>
    </source>
</evidence>
<dbReference type="InterPro" id="IPR030697">
    <property type="entry name" value="Rab29/Rab38/Rab32"/>
</dbReference>
<dbReference type="SMART" id="SM00176">
    <property type="entry name" value="RAN"/>
    <property type="match status" value="1"/>
</dbReference>
<reference evidence="8 9" key="1">
    <citation type="submission" date="2024-07" db="EMBL/GenBank/DDBJ databases">
        <title>Enhanced genomic and transcriptomic resources for Trichinella pseudospiralis and T. spiralis underpin the discovery of pronounced molecular differences between stages and species.</title>
        <authorList>
            <person name="Pasi K.K."/>
            <person name="La Rosa G."/>
            <person name="Gomez-Morales M.A."/>
            <person name="Tosini F."/>
            <person name="Sumanam S."/>
            <person name="Young N.D."/>
            <person name="Chang B.C."/>
            <person name="Robin G.B."/>
        </authorList>
    </citation>
    <scope>NUCLEOTIDE SEQUENCE [LARGE SCALE GENOMIC DNA]</scope>
    <source>
        <strain evidence="8">ISS534</strain>
    </source>
</reference>
<dbReference type="EMBL" id="JBEUSY010000534">
    <property type="protein sequence ID" value="KAL1227599.1"/>
    <property type="molecule type" value="Genomic_DNA"/>
</dbReference>
<dbReference type="SMART" id="SM00175">
    <property type="entry name" value="RAB"/>
    <property type="match status" value="1"/>
</dbReference>
<evidence type="ECO:0000256" key="2">
    <source>
        <dbReference type="ARBA" id="ARBA00022741"/>
    </source>
</evidence>
<keyword evidence="2 6" id="KW-0547">Nucleotide-binding</keyword>
<comment type="caution">
    <text evidence="8">The sequence shown here is derived from an EMBL/GenBank/DDBJ whole genome shotgun (WGS) entry which is preliminary data.</text>
</comment>